<accession>A0A0L0D825</accession>
<dbReference type="RefSeq" id="XP_013758640.1">
    <property type="nucleotide sequence ID" value="XM_013903186.1"/>
</dbReference>
<proteinExistence type="predicted"/>
<name>A0A0L0D825_THETB</name>
<sequence length="425" mass="44146">MADDGAPFLGTRLRSAGSRVLGKGKGWGKKRGQASSSTFVPLSYSSSRGNKAPRIQLGLNDLMDEEDKLHEVMKSQARAAGVRKRVLGGESVGQAGNGLDRTDARGAHGVGYTADGTSASGDDPLVLLRRHQGPSLPAGLVRESATGGGSAAIELPAGTPLAPPAPAGYVPRHVFAADGAVAGSCARNEVRPSAPQLVVERASGEHAPFAAQPAVQARYEAWRAGGEAAVTFPPSYTRHDIRHELAQFVGAESFFTPLAMPVASRFARASGPGDAAPARGGTRRGRRIETWTPHPLLLKRCGFPRDKDAPRMDKSAAKALSRLGTHAASDTSVSLADLTGVAGVEREEPQGVAHVPEPEPELLAAADPVLLAAVFAGEAADAASAAVLSATAAAADLELDAICVALPPVQRVAVDHKWQRERVRE</sequence>
<reference evidence="2 3" key="1">
    <citation type="submission" date="2010-05" db="EMBL/GenBank/DDBJ databases">
        <title>The Genome Sequence of Thecamonas trahens ATCC 50062.</title>
        <authorList>
            <consortium name="The Broad Institute Genome Sequencing Platform"/>
            <person name="Russ C."/>
            <person name="Cuomo C."/>
            <person name="Shea T."/>
            <person name="Young S.K."/>
            <person name="Zeng Q."/>
            <person name="Koehrsen M."/>
            <person name="Haas B."/>
            <person name="Borodovsky M."/>
            <person name="Guigo R."/>
            <person name="Alvarado L."/>
            <person name="Berlin A."/>
            <person name="Bochicchio J."/>
            <person name="Borenstein D."/>
            <person name="Chapman S."/>
            <person name="Chen Z."/>
            <person name="Freedman E."/>
            <person name="Gellesch M."/>
            <person name="Goldberg J."/>
            <person name="Griggs A."/>
            <person name="Gujja S."/>
            <person name="Heilman E."/>
            <person name="Heiman D."/>
            <person name="Hepburn T."/>
            <person name="Howarth C."/>
            <person name="Jen D."/>
            <person name="Larson L."/>
            <person name="Mehta T."/>
            <person name="Park D."/>
            <person name="Pearson M."/>
            <person name="Roberts A."/>
            <person name="Saif S."/>
            <person name="Shenoy N."/>
            <person name="Sisk P."/>
            <person name="Stolte C."/>
            <person name="Sykes S."/>
            <person name="Thomson T."/>
            <person name="Walk T."/>
            <person name="White J."/>
            <person name="Yandava C."/>
            <person name="Burger G."/>
            <person name="Gray M.W."/>
            <person name="Holland P.W.H."/>
            <person name="King N."/>
            <person name="Lang F.B.F."/>
            <person name="Roger A.J."/>
            <person name="Ruiz-Trillo I."/>
            <person name="Lander E."/>
            <person name="Nusbaum C."/>
        </authorList>
    </citation>
    <scope>NUCLEOTIDE SEQUENCE [LARGE SCALE GENOMIC DNA]</scope>
    <source>
        <strain evidence="2 3">ATCC 50062</strain>
    </source>
</reference>
<evidence type="ECO:0000313" key="3">
    <source>
        <dbReference type="Proteomes" id="UP000054408"/>
    </source>
</evidence>
<evidence type="ECO:0000313" key="2">
    <source>
        <dbReference type="EMBL" id="KNC48532.1"/>
    </source>
</evidence>
<feature type="region of interest" description="Disordered" evidence="1">
    <location>
        <begin position="20"/>
        <end position="51"/>
    </location>
</feature>
<protein>
    <submittedName>
        <fullName evidence="2">Uncharacterized protein</fullName>
    </submittedName>
</protein>
<dbReference type="GeneID" id="25564488"/>
<dbReference type="AlphaFoldDB" id="A0A0L0D825"/>
<organism evidence="2 3">
    <name type="scientific">Thecamonas trahens ATCC 50062</name>
    <dbReference type="NCBI Taxonomy" id="461836"/>
    <lineage>
        <taxon>Eukaryota</taxon>
        <taxon>Apusozoa</taxon>
        <taxon>Apusomonadida</taxon>
        <taxon>Apusomonadidae</taxon>
        <taxon>Thecamonas</taxon>
    </lineage>
</organism>
<gene>
    <name evidence="2" type="ORF">AMSG_04976</name>
</gene>
<evidence type="ECO:0000256" key="1">
    <source>
        <dbReference type="SAM" id="MobiDB-lite"/>
    </source>
</evidence>
<feature type="compositionally biased region" description="Polar residues" evidence="1">
    <location>
        <begin position="33"/>
        <end position="49"/>
    </location>
</feature>
<dbReference type="Proteomes" id="UP000054408">
    <property type="component" value="Unassembled WGS sequence"/>
</dbReference>
<dbReference type="EMBL" id="GL349451">
    <property type="protein sequence ID" value="KNC48532.1"/>
    <property type="molecule type" value="Genomic_DNA"/>
</dbReference>
<keyword evidence="3" id="KW-1185">Reference proteome</keyword>